<feature type="region of interest" description="Disordered" evidence="2">
    <location>
        <begin position="178"/>
        <end position="232"/>
    </location>
</feature>
<accession>A0A507FP49</accession>
<dbReference type="EMBL" id="QEAP01000028">
    <property type="protein sequence ID" value="TPX77106.1"/>
    <property type="molecule type" value="Genomic_DNA"/>
</dbReference>
<name>A0A507FP49_9FUNG</name>
<feature type="compositionally biased region" description="Low complexity" evidence="2">
    <location>
        <begin position="189"/>
        <end position="208"/>
    </location>
</feature>
<organism evidence="3 4">
    <name type="scientific">Chytriomyces confervae</name>
    <dbReference type="NCBI Taxonomy" id="246404"/>
    <lineage>
        <taxon>Eukaryota</taxon>
        <taxon>Fungi</taxon>
        <taxon>Fungi incertae sedis</taxon>
        <taxon>Chytridiomycota</taxon>
        <taxon>Chytridiomycota incertae sedis</taxon>
        <taxon>Chytridiomycetes</taxon>
        <taxon>Chytridiales</taxon>
        <taxon>Chytriomycetaceae</taxon>
        <taxon>Chytriomyces</taxon>
    </lineage>
</organism>
<proteinExistence type="inferred from homology"/>
<sequence length="370" mass="40465">MRPSSSSTSSVQDLSFQLIPSRQIPLSTTGTTNRENTRHDPQPWEGTANITGATAVNGPATTEFTARRALLTRASLILREAAAGLNINGRMPIPNTRAMTLSQYQHAIANQNYSALQTGVTPPESAPLTITNNAYRQYISQTSNSDSRQQPPSAGAPNPTANTTLSAFQDYLDFHRQQQRSSTLLTPQTNSSTTRTSSSSSSASNASTLRPNNRNSNASQATTPNGSIPPPANMHPSFRSKIVCQLSCRYCIQPICKRGMKAILLADTRVELYSTDTVPAGRVQLVAEDYLTRNCNCKIRDVACLGCGNVIGYHVGPFNSYLGFTHLRYILYIFQISNYHCTISYSMLSNPAGHPTLRCLYECVQQRAFL</sequence>
<comment type="similarity">
    <text evidence="1">Belongs to the FAM72 family.</text>
</comment>
<dbReference type="PANTHER" id="PTHR31841:SF1">
    <property type="entry name" value="PROTEIN FAM72A-RELATED"/>
    <property type="match status" value="1"/>
</dbReference>
<dbReference type="InterPro" id="IPR026768">
    <property type="entry name" value="YPEH2ZP"/>
</dbReference>
<keyword evidence="4" id="KW-1185">Reference proteome</keyword>
<evidence type="ECO:0000313" key="4">
    <source>
        <dbReference type="Proteomes" id="UP000320333"/>
    </source>
</evidence>
<comment type="caution">
    <text evidence="3">The sequence shown here is derived from an EMBL/GenBank/DDBJ whole genome shotgun (WGS) entry which is preliminary data.</text>
</comment>
<protein>
    <recommendedName>
        <fullName evidence="5">Yippee domain-containing protein</fullName>
    </recommendedName>
</protein>
<dbReference type="Pfam" id="PF14976">
    <property type="entry name" value="YPEH2ZP"/>
    <property type="match status" value="1"/>
</dbReference>
<dbReference type="AlphaFoldDB" id="A0A507FP49"/>
<feature type="compositionally biased region" description="Polar residues" evidence="2">
    <location>
        <begin position="141"/>
        <end position="152"/>
    </location>
</feature>
<feature type="region of interest" description="Disordered" evidence="2">
    <location>
        <begin position="20"/>
        <end position="45"/>
    </location>
</feature>
<dbReference type="Proteomes" id="UP000320333">
    <property type="component" value="Unassembled WGS sequence"/>
</dbReference>
<feature type="compositionally biased region" description="Polar residues" evidence="2">
    <location>
        <begin position="20"/>
        <end position="34"/>
    </location>
</feature>
<dbReference type="GO" id="GO:0005829">
    <property type="term" value="C:cytosol"/>
    <property type="evidence" value="ECO:0007669"/>
    <property type="project" value="TreeGrafter"/>
</dbReference>
<evidence type="ECO:0000256" key="2">
    <source>
        <dbReference type="SAM" id="MobiDB-lite"/>
    </source>
</evidence>
<dbReference type="OrthoDB" id="2526683at2759"/>
<feature type="region of interest" description="Disordered" evidence="2">
    <location>
        <begin position="141"/>
        <end position="162"/>
    </location>
</feature>
<feature type="compositionally biased region" description="Polar residues" evidence="2">
    <location>
        <begin position="209"/>
        <end position="226"/>
    </location>
</feature>
<dbReference type="PANTHER" id="PTHR31841">
    <property type="entry name" value="PROTEIN FAM72A-RELATED"/>
    <property type="match status" value="1"/>
</dbReference>
<evidence type="ECO:0000256" key="1">
    <source>
        <dbReference type="ARBA" id="ARBA00006888"/>
    </source>
</evidence>
<feature type="compositionally biased region" description="Polar residues" evidence="2">
    <location>
        <begin position="179"/>
        <end position="188"/>
    </location>
</feature>
<evidence type="ECO:0008006" key="5">
    <source>
        <dbReference type="Google" id="ProtNLM"/>
    </source>
</evidence>
<reference evidence="3 4" key="1">
    <citation type="journal article" date="2019" name="Sci. Rep.">
        <title>Comparative genomics of chytrid fungi reveal insights into the obligate biotrophic and pathogenic lifestyle of Synchytrium endobioticum.</title>
        <authorList>
            <person name="van de Vossenberg B.T.L.H."/>
            <person name="Warris S."/>
            <person name="Nguyen H.D.T."/>
            <person name="van Gent-Pelzer M.P.E."/>
            <person name="Joly D.L."/>
            <person name="van de Geest H.C."/>
            <person name="Bonants P.J.M."/>
            <person name="Smith D.S."/>
            <person name="Levesque C.A."/>
            <person name="van der Lee T.A.J."/>
        </authorList>
    </citation>
    <scope>NUCLEOTIDE SEQUENCE [LARGE SCALE GENOMIC DNA]</scope>
    <source>
        <strain evidence="3 4">CBS 675.73</strain>
    </source>
</reference>
<gene>
    <name evidence="3" type="ORF">CcCBS67573_g01606</name>
</gene>
<evidence type="ECO:0000313" key="3">
    <source>
        <dbReference type="EMBL" id="TPX77106.1"/>
    </source>
</evidence>